<name>A0A2P2J2S1_RHIMU</name>
<accession>A0A2P2J2S1</accession>
<organism evidence="1">
    <name type="scientific">Rhizophora mucronata</name>
    <name type="common">Asiatic mangrove</name>
    <dbReference type="NCBI Taxonomy" id="61149"/>
    <lineage>
        <taxon>Eukaryota</taxon>
        <taxon>Viridiplantae</taxon>
        <taxon>Streptophyta</taxon>
        <taxon>Embryophyta</taxon>
        <taxon>Tracheophyta</taxon>
        <taxon>Spermatophyta</taxon>
        <taxon>Magnoliopsida</taxon>
        <taxon>eudicotyledons</taxon>
        <taxon>Gunneridae</taxon>
        <taxon>Pentapetalae</taxon>
        <taxon>rosids</taxon>
        <taxon>fabids</taxon>
        <taxon>Malpighiales</taxon>
        <taxon>Rhizophoraceae</taxon>
        <taxon>Rhizophora</taxon>
    </lineage>
</organism>
<dbReference type="AlphaFoldDB" id="A0A2P2J2S1"/>
<proteinExistence type="predicted"/>
<evidence type="ECO:0000313" key="1">
    <source>
        <dbReference type="EMBL" id="MBW87761.1"/>
    </source>
</evidence>
<protein>
    <submittedName>
        <fullName evidence="1">Uncharacterized protein</fullName>
    </submittedName>
</protein>
<reference evidence="1" key="1">
    <citation type="submission" date="2018-02" db="EMBL/GenBank/DDBJ databases">
        <title>Rhizophora mucronata_Transcriptome.</title>
        <authorList>
            <person name="Meera S.P."/>
            <person name="Sreeshan A."/>
            <person name="Augustine A."/>
        </authorList>
    </citation>
    <scope>NUCLEOTIDE SEQUENCE</scope>
    <source>
        <tissue evidence="1">Leaf</tissue>
    </source>
</reference>
<dbReference type="EMBL" id="GGEC01007278">
    <property type="protein sequence ID" value="MBW87761.1"/>
    <property type="molecule type" value="Transcribed_RNA"/>
</dbReference>
<sequence>MPHTFSPTCVLQIKRQQIPATIHKNNAIKGPDSLPITSAALFINCYTHFCYLYQFQGLSA</sequence>